<protein>
    <submittedName>
        <fullName evidence="1">Uncharacterized protein</fullName>
    </submittedName>
</protein>
<dbReference type="AlphaFoldDB" id="A0A9D4K8Z5"/>
<dbReference type="Proteomes" id="UP000828390">
    <property type="component" value="Unassembled WGS sequence"/>
</dbReference>
<reference evidence="1" key="2">
    <citation type="submission" date="2020-11" db="EMBL/GenBank/DDBJ databases">
        <authorList>
            <person name="McCartney M.A."/>
            <person name="Auch B."/>
            <person name="Kono T."/>
            <person name="Mallez S."/>
            <person name="Becker A."/>
            <person name="Gohl D.M."/>
            <person name="Silverstein K.A.T."/>
            <person name="Koren S."/>
            <person name="Bechman K.B."/>
            <person name="Herman A."/>
            <person name="Abrahante J.E."/>
            <person name="Garbe J."/>
        </authorList>
    </citation>
    <scope>NUCLEOTIDE SEQUENCE</scope>
    <source>
        <strain evidence="1">Duluth1</strain>
        <tissue evidence="1">Whole animal</tissue>
    </source>
</reference>
<evidence type="ECO:0000313" key="1">
    <source>
        <dbReference type="EMBL" id="KAH3835343.1"/>
    </source>
</evidence>
<evidence type="ECO:0000313" key="2">
    <source>
        <dbReference type="Proteomes" id="UP000828390"/>
    </source>
</evidence>
<reference evidence="1" key="1">
    <citation type="journal article" date="2019" name="bioRxiv">
        <title>The Genome of the Zebra Mussel, Dreissena polymorpha: A Resource for Invasive Species Research.</title>
        <authorList>
            <person name="McCartney M.A."/>
            <person name="Auch B."/>
            <person name="Kono T."/>
            <person name="Mallez S."/>
            <person name="Zhang Y."/>
            <person name="Obille A."/>
            <person name="Becker A."/>
            <person name="Abrahante J.E."/>
            <person name="Garbe J."/>
            <person name="Badalamenti J.P."/>
            <person name="Herman A."/>
            <person name="Mangelson H."/>
            <person name="Liachko I."/>
            <person name="Sullivan S."/>
            <person name="Sone E.D."/>
            <person name="Koren S."/>
            <person name="Silverstein K.A.T."/>
            <person name="Beckman K.B."/>
            <person name="Gohl D.M."/>
        </authorList>
    </citation>
    <scope>NUCLEOTIDE SEQUENCE</scope>
    <source>
        <strain evidence="1">Duluth1</strain>
        <tissue evidence="1">Whole animal</tissue>
    </source>
</reference>
<sequence>MSKVAHLRYKGTDLFCAAQDIIRTNVLIKVLTRINSPPPGGHVFQQTGNIFILIKDIIKSNILTKFHDDWTINVTFRMLTSHVFQQTGTKFHDDRTINMASRVLTRNKRCVCQKHNAPYCAALIY</sequence>
<proteinExistence type="predicted"/>
<accession>A0A9D4K8Z5</accession>
<keyword evidence="2" id="KW-1185">Reference proteome</keyword>
<organism evidence="1 2">
    <name type="scientific">Dreissena polymorpha</name>
    <name type="common">Zebra mussel</name>
    <name type="synonym">Mytilus polymorpha</name>
    <dbReference type="NCBI Taxonomy" id="45954"/>
    <lineage>
        <taxon>Eukaryota</taxon>
        <taxon>Metazoa</taxon>
        <taxon>Spiralia</taxon>
        <taxon>Lophotrochozoa</taxon>
        <taxon>Mollusca</taxon>
        <taxon>Bivalvia</taxon>
        <taxon>Autobranchia</taxon>
        <taxon>Heteroconchia</taxon>
        <taxon>Euheterodonta</taxon>
        <taxon>Imparidentia</taxon>
        <taxon>Neoheterodontei</taxon>
        <taxon>Myida</taxon>
        <taxon>Dreissenoidea</taxon>
        <taxon>Dreissenidae</taxon>
        <taxon>Dreissena</taxon>
    </lineage>
</organism>
<dbReference type="EMBL" id="JAIWYP010000004">
    <property type="protein sequence ID" value="KAH3835343.1"/>
    <property type="molecule type" value="Genomic_DNA"/>
</dbReference>
<gene>
    <name evidence="1" type="ORF">DPMN_108694</name>
</gene>
<comment type="caution">
    <text evidence="1">The sequence shown here is derived from an EMBL/GenBank/DDBJ whole genome shotgun (WGS) entry which is preliminary data.</text>
</comment>
<name>A0A9D4K8Z5_DREPO</name>